<dbReference type="FunFam" id="2.60.120.260:FF:000027">
    <property type="entry name" value="Beta-glucuronidase"/>
    <property type="match status" value="1"/>
</dbReference>
<dbReference type="PANTHER" id="PTHR10066">
    <property type="entry name" value="BETA-GLUCURONIDASE"/>
    <property type="match status" value="1"/>
</dbReference>
<evidence type="ECO:0000259" key="5">
    <source>
        <dbReference type="Pfam" id="PF02837"/>
    </source>
</evidence>
<accession>A0AAE1D3X7</accession>
<dbReference type="Gene3D" id="3.20.20.80">
    <property type="entry name" value="Glycosidases"/>
    <property type="match status" value="1"/>
</dbReference>
<evidence type="ECO:0000259" key="4">
    <source>
        <dbReference type="Pfam" id="PF02836"/>
    </source>
</evidence>
<dbReference type="SUPFAM" id="SSF49303">
    <property type="entry name" value="beta-Galactosidase/glucuronidase domain"/>
    <property type="match status" value="1"/>
</dbReference>
<dbReference type="GO" id="GO:0030246">
    <property type="term" value="F:carbohydrate binding"/>
    <property type="evidence" value="ECO:0007669"/>
    <property type="project" value="TreeGrafter"/>
</dbReference>
<keyword evidence="3" id="KW-0326">Glycosidase</keyword>
<dbReference type="Gene3D" id="2.60.40.10">
    <property type="entry name" value="Immunoglobulins"/>
    <property type="match status" value="1"/>
</dbReference>
<comment type="caution">
    <text evidence="6">The sequence shown here is derived from an EMBL/GenBank/DDBJ whole genome shotgun (WGS) entry which is preliminary data.</text>
</comment>
<dbReference type="InterPro" id="IPR006103">
    <property type="entry name" value="Glyco_hydro_2_cat"/>
</dbReference>
<keyword evidence="7" id="KW-1185">Reference proteome</keyword>
<dbReference type="Proteomes" id="UP001283361">
    <property type="component" value="Unassembled WGS sequence"/>
</dbReference>
<dbReference type="EMBL" id="JAWDGP010005603">
    <property type="protein sequence ID" value="KAK3755206.1"/>
    <property type="molecule type" value="Genomic_DNA"/>
</dbReference>
<dbReference type="PROSITE" id="PS00608">
    <property type="entry name" value="GLYCOSYL_HYDROL_F2_2"/>
    <property type="match status" value="1"/>
</dbReference>
<sequence>MLYPRDSESRESKLLDGIWHFRADMSPTRTKGFDEKWWKGSLLESGAVIDMPVPASYNDITEEKALRDFVGWVWYDRNFYVPPAWSKNRRVVLRFDSAHYNSIVWVNGKQLMEHNGGHLPFEADVSSALRFDGPNRVTITVNNTLTPTTLPPGEIKYQKDTSRYPKGYFTQVLQMDFFNYAGIHRHVRLYTTPRKYIDDITILTIVLENKGHVKYTVILGGEGSSGEDSARISALDATGREVAVSSALNGTLVIPNPNLWWPSGMNDTVGYQYTLVVNCSGDVYRQPFGIRTVQVTENTFLINNKPFYCQGVAKHEDSDIRGKGLDYSLITKDFNMLRWLGVNCIRTSHYPYAEEIMSLADQQGVAVIDESPGVGIKHQNNMGPKSLQHHKNVMSEMIRRDKNRPSVIMWSVANEPASNIPAAESYFKSVIEHTRSQDPANRPVTFVSDVVFEKDRVVQFVDVVCMNRYYAWYGDPGHLEVIHLQLQREFEGFRSKLKKPIIVTEYGADTIPGLHREPSFMFSEEYQVGFLQEYHKVFDNARKNYLVGEMVWNFADFMTVQGVTRVVGNKKGLLTRQRQPKHAAFTIRDRYYALAAGQDTNVLYELSHPKHSSPHVYSIYSSQTQNLHDYHIMA</sequence>
<dbReference type="GO" id="GO:0005615">
    <property type="term" value="C:extracellular space"/>
    <property type="evidence" value="ECO:0007669"/>
    <property type="project" value="TreeGrafter"/>
</dbReference>
<dbReference type="FunFam" id="3.20.20.80:FF:000029">
    <property type="entry name" value="Beta-glucuronidase"/>
    <property type="match status" value="1"/>
</dbReference>
<evidence type="ECO:0000256" key="2">
    <source>
        <dbReference type="ARBA" id="ARBA00022801"/>
    </source>
</evidence>
<dbReference type="InterPro" id="IPR036156">
    <property type="entry name" value="Beta-gal/glucu_dom_sf"/>
</dbReference>
<proteinExistence type="inferred from homology"/>
<reference evidence="6" key="1">
    <citation type="journal article" date="2023" name="G3 (Bethesda)">
        <title>A reference genome for the long-term kleptoplast-retaining sea slug Elysia crispata morphotype clarki.</title>
        <authorList>
            <person name="Eastman K.E."/>
            <person name="Pendleton A.L."/>
            <person name="Shaikh M.A."/>
            <person name="Suttiyut T."/>
            <person name="Ogas R."/>
            <person name="Tomko P."/>
            <person name="Gavelis G."/>
            <person name="Widhalm J.R."/>
            <person name="Wisecaver J.H."/>
        </authorList>
    </citation>
    <scope>NUCLEOTIDE SEQUENCE</scope>
    <source>
        <strain evidence="6">ECLA1</strain>
    </source>
</reference>
<dbReference type="Gene3D" id="2.60.120.260">
    <property type="entry name" value="Galactose-binding domain-like"/>
    <property type="match status" value="1"/>
</dbReference>
<keyword evidence="2" id="KW-0378">Hydrolase</keyword>
<dbReference type="SUPFAM" id="SSF49785">
    <property type="entry name" value="Galactose-binding domain-like"/>
    <property type="match status" value="1"/>
</dbReference>
<dbReference type="InterPro" id="IPR013783">
    <property type="entry name" value="Ig-like_fold"/>
</dbReference>
<dbReference type="InterPro" id="IPR006101">
    <property type="entry name" value="Glyco_hydro_2"/>
</dbReference>
<protein>
    <recommendedName>
        <fullName evidence="8">Beta-glucuronidase</fullName>
    </recommendedName>
</protein>
<dbReference type="GO" id="GO:0004566">
    <property type="term" value="F:beta-glucuronidase activity"/>
    <property type="evidence" value="ECO:0007669"/>
    <property type="project" value="TreeGrafter"/>
</dbReference>
<gene>
    <name evidence="6" type="ORF">RRG08_027465</name>
</gene>
<dbReference type="InterPro" id="IPR017853">
    <property type="entry name" value="GH"/>
</dbReference>
<dbReference type="PANTHER" id="PTHR10066:SF67">
    <property type="entry name" value="BETA-GLUCURONIDASE"/>
    <property type="match status" value="1"/>
</dbReference>
<evidence type="ECO:0000313" key="7">
    <source>
        <dbReference type="Proteomes" id="UP001283361"/>
    </source>
</evidence>
<feature type="domain" description="Glycosyl hydrolases family 2 sugar binding" evidence="5">
    <location>
        <begin position="14"/>
        <end position="193"/>
    </location>
</feature>
<dbReference type="InterPro" id="IPR006104">
    <property type="entry name" value="Glyco_hydro_2_N"/>
</dbReference>
<dbReference type="GO" id="GO:0005975">
    <property type="term" value="P:carbohydrate metabolic process"/>
    <property type="evidence" value="ECO:0007669"/>
    <property type="project" value="InterPro"/>
</dbReference>
<evidence type="ECO:0008006" key="8">
    <source>
        <dbReference type="Google" id="ProtNLM"/>
    </source>
</evidence>
<organism evidence="6 7">
    <name type="scientific">Elysia crispata</name>
    <name type="common">lettuce slug</name>
    <dbReference type="NCBI Taxonomy" id="231223"/>
    <lineage>
        <taxon>Eukaryota</taxon>
        <taxon>Metazoa</taxon>
        <taxon>Spiralia</taxon>
        <taxon>Lophotrochozoa</taxon>
        <taxon>Mollusca</taxon>
        <taxon>Gastropoda</taxon>
        <taxon>Heterobranchia</taxon>
        <taxon>Euthyneura</taxon>
        <taxon>Panpulmonata</taxon>
        <taxon>Sacoglossa</taxon>
        <taxon>Placobranchoidea</taxon>
        <taxon>Plakobranchidae</taxon>
        <taxon>Elysia</taxon>
    </lineage>
</organism>
<dbReference type="AlphaFoldDB" id="A0AAE1D3X7"/>
<comment type="similarity">
    <text evidence="1">Belongs to the glycosyl hydrolase 2 family.</text>
</comment>
<dbReference type="InterPro" id="IPR008979">
    <property type="entry name" value="Galactose-bd-like_sf"/>
</dbReference>
<dbReference type="InterPro" id="IPR023232">
    <property type="entry name" value="Glyco_hydro_2_AS"/>
</dbReference>
<dbReference type="GO" id="GO:0019391">
    <property type="term" value="P:glucuronoside catabolic process"/>
    <property type="evidence" value="ECO:0007669"/>
    <property type="project" value="TreeGrafter"/>
</dbReference>
<feature type="domain" description="Glycoside hydrolase family 2 catalytic" evidence="4">
    <location>
        <begin position="293"/>
        <end position="593"/>
    </location>
</feature>
<name>A0AAE1D3X7_9GAST</name>
<evidence type="ECO:0000313" key="6">
    <source>
        <dbReference type="EMBL" id="KAK3755206.1"/>
    </source>
</evidence>
<dbReference type="Pfam" id="PF02837">
    <property type="entry name" value="Glyco_hydro_2_N"/>
    <property type="match status" value="1"/>
</dbReference>
<dbReference type="SUPFAM" id="SSF51445">
    <property type="entry name" value="(Trans)glycosidases"/>
    <property type="match status" value="1"/>
</dbReference>
<dbReference type="PRINTS" id="PR00132">
    <property type="entry name" value="GLHYDRLASE2"/>
</dbReference>
<evidence type="ECO:0000256" key="1">
    <source>
        <dbReference type="ARBA" id="ARBA00007401"/>
    </source>
</evidence>
<evidence type="ECO:0000256" key="3">
    <source>
        <dbReference type="ARBA" id="ARBA00023295"/>
    </source>
</evidence>
<dbReference type="Pfam" id="PF02836">
    <property type="entry name" value="Glyco_hydro_2_C"/>
    <property type="match status" value="1"/>
</dbReference>
<dbReference type="NCBIfam" id="NF007538">
    <property type="entry name" value="PRK10150.1"/>
    <property type="match status" value="1"/>
</dbReference>